<dbReference type="Pfam" id="PF07883">
    <property type="entry name" value="Cupin_2"/>
    <property type="match status" value="1"/>
</dbReference>
<evidence type="ECO:0000256" key="1">
    <source>
        <dbReference type="ARBA" id="ARBA00023125"/>
    </source>
</evidence>
<sequence>MEENLGVLIKQIRKQKKMTLKSLSEQTELSISFLSQLERGKSSATLNSLKKISLALDVNPGYFFNEVTEEGEVTSSDALKTRQITSPQFSYKDLSGQLENPAFAPMLITLKPGQNEGESFSHAGQEFLYVLKGELTLQIGDRTQTLKPHQSIMFDSNQVHYWYNYTNDEVQFLCISYDEK</sequence>
<dbReference type="SMART" id="SM00530">
    <property type="entry name" value="HTH_XRE"/>
    <property type="match status" value="1"/>
</dbReference>
<dbReference type="PROSITE" id="PS50943">
    <property type="entry name" value="HTH_CROC1"/>
    <property type="match status" value="1"/>
</dbReference>
<dbReference type="EMBL" id="UGYZ01000002">
    <property type="protein sequence ID" value="SUJ01867.1"/>
    <property type="molecule type" value="Genomic_DNA"/>
</dbReference>
<dbReference type="InterPro" id="IPR013096">
    <property type="entry name" value="Cupin_2"/>
</dbReference>
<dbReference type="InterPro" id="IPR010982">
    <property type="entry name" value="Lambda_DNA-bd_dom_sf"/>
</dbReference>
<dbReference type="Gene3D" id="2.60.120.10">
    <property type="entry name" value="Jelly Rolls"/>
    <property type="match status" value="1"/>
</dbReference>
<feature type="domain" description="HTH cro/C1-type" evidence="2">
    <location>
        <begin position="9"/>
        <end position="63"/>
    </location>
</feature>
<dbReference type="CDD" id="cd02209">
    <property type="entry name" value="cupin_XRE_C"/>
    <property type="match status" value="1"/>
</dbReference>
<name>A0A380BJC3_SPOPA</name>
<protein>
    <submittedName>
        <fullName evidence="3">HTH-type transcriptional regulator PuuR</fullName>
    </submittedName>
</protein>
<evidence type="ECO:0000259" key="2">
    <source>
        <dbReference type="PROSITE" id="PS50943"/>
    </source>
</evidence>
<dbReference type="SUPFAM" id="SSF47413">
    <property type="entry name" value="lambda repressor-like DNA-binding domains"/>
    <property type="match status" value="1"/>
</dbReference>
<keyword evidence="1" id="KW-0238">DNA-binding</keyword>
<dbReference type="GO" id="GO:0003700">
    <property type="term" value="F:DNA-binding transcription factor activity"/>
    <property type="evidence" value="ECO:0007669"/>
    <property type="project" value="TreeGrafter"/>
</dbReference>
<dbReference type="InterPro" id="IPR001387">
    <property type="entry name" value="Cro/C1-type_HTH"/>
</dbReference>
<dbReference type="InterPro" id="IPR014710">
    <property type="entry name" value="RmlC-like_jellyroll"/>
</dbReference>
<dbReference type="GO" id="GO:0005829">
    <property type="term" value="C:cytosol"/>
    <property type="evidence" value="ECO:0007669"/>
    <property type="project" value="TreeGrafter"/>
</dbReference>
<accession>A0A380BJC3</accession>
<dbReference type="CDD" id="cd00093">
    <property type="entry name" value="HTH_XRE"/>
    <property type="match status" value="1"/>
</dbReference>
<dbReference type="AlphaFoldDB" id="A0A380BJC3"/>
<dbReference type="InterPro" id="IPR050807">
    <property type="entry name" value="TransReg_Diox_bact_type"/>
</dbReference>
<dbReference type="OrthoDB" id="34624at2"/>
<keyword evidence="4" id="KW-1185">Reference proteome</keyword>
<reference evidence="3 4" key="1">
    <citation type="submission" date="2018-06" db="EMBL/GenBank/DDBJ databases">
        <authorList>
            <consortium name="Pathogen Informatics"/>
            <person name="Doyle S."/>
        </authorList>
    </citation>
    <scope>NUCLEOTIDE SEQUENCE [LARGE SCALE GENOMIC DNA]</scope>
    <source>
        <strain evidence="4">ATCC 11859 / DSM 33 / NCIB 8841 / NCTC 4822</strain>
    </source>
</reference>
<dbReference type="Pfam" id="PF01381">
    <property type="entry name" value="HTH_3"/>
    <property type="match status" value="1"/>
</dbReference>
<dbReference type="InterPro" id="IPR011051">
    <property type="entry name" value="RmlC_Cupin_sf"/>
</dbReference>
<dbReference type="RefSeq" id="WP_115360610.1">
    <property type="nucleotide sequence ID" value="NZ_CP038012.1"/>
</dbReference>
<dbReference type="SUPFAM" id="SSF51182">
    <property type="entry name" value="RmlC-like cupins"/>
    <property type="match status" value="1"/>
</dbReference>
<dbReference type="PANTHER" id="PTHR46797">
    <property type="entry name" value="HTH-TYPE TRANSCRIPTIONAL REGULATOR"/>
    <property type="match status" value="1"/>
</dbReference>
<evidence type="ECO:0000313" key="4">
    <source>
        <dbReference type="Proteomes" id="UP000254519"/>
    </source>
</evidence>
<dbReference type="PANTHER" id="PTHR46797:SF25">
    <property type="entry name" value="TRANSCRIPTIONAL REGULATOR"/>
    <property type="match status" value="1"/>
</dbReference>
<dbReference type="GO" id="GO:0003677">
    <property type="term" value="F:DNA binding"/>
    <property type="evidence" value="ECO:0007669"/>
    <property type="project" value="UniProtKB-KW"/>
</dbReference>
<evidence type="ECO:0000313" key="3">
    <source>
        <dbReference type="EMBL" id="SUJ01867.1"/>
    </source>
</evidence>
<organism evidence="3 4">
    <name type="scientific">Sporosarcina pasteurii</name>
    <name type="common">Bacillus pasteurii</name>
    <dbReference type="NCBI Taxonomy" id="1474"/>
    <lineage>
        <taxon>Bacteria</taxon>
        <taxon>Bacillati</taxon>
        <taxon>Bacillota</taxon>
        <taxon>Bacilli</taxon>
        <taxon>Bacillales</taxon>
        <taxon>Caryophanaceae</taxon>
        <taxon>Sporosarcina</taxon>
    </lineage>
</organism>
<dbReference type="Proteomes" id="UP000254519">
    <property type="component" value="Unassembled WGS sequence"/>
</dbReference>
<proteinExistence type="predicted"/>
<dbReference type="Gene3D" id="1.10.260.40">
    <property type="entry name" value="lambda repressor-like DNA-binding domains"/>
    <property type="match status" value="1"/>
</dbReference>
<gene>
    <name evidence="3" type="primary">puuR_3</name>
    <name evidence="3" type="ORF">NCTC4822_01218</name>
</gene>